<keyword evidence="6" id="KW-1185">Reference proteome</keyword>
<keyword evidence="2" id="KW-0547">Nucleotide-binding</keyword>
<dbReference type="GO" id="GO:0005524">
    <property type="term" value="F:ATP binding"/>
    <property type="evidence" value="ECO:0007669"/>
    <property type="project" value="UniProtKB-KW"/>
</dbReference>
<dbReference type="Gene3D" id="3.40.50.300">
    <property type="entry name" value="P-loop containing nucleotide triphosphate hydrolases"/>
    <property type="match status" value="1"/>
</dbReference>
<dbReference type="EMBL" id="AZFX01000003">
    <property type="protein sequence ID" value="KRM13727.1"/>
    <property type="molecule type" value="Genomic_DNA"/>
</dbReference>
<accession>A0A0R1W874</accession>
<name>A0A0R1W874_9LACO</name>
<dbReference type="InterPro" id="IPR003439">
    <property type="entry name" value="ABC_transporter-like_ATP-bd"/>
</dbReference>
<comment type="caution">
    <text evidence="5">The sequence shown here is derived from an EMBL/GenBank/DDBJ whole genome shotgun (WGS) entry which is preliminary data.</text>
</comment>
<dbReference type="STRING" id="1423735.FC15_GL000892"/>
<evidence type="ECO:0000256" key="1">
    <source>
        <dbReference type="ARBA" id="ARBA00022448"/>
    </source>
</evidence>
<dbReference type="InterPro" id="IPR050763">
    <property type="entry name" value="ABC_transporter_ATP-binding"/>
</dbReference>
<gene>
    <name evidence="5" type="ORF">FC15_GL000892</name>
</gene>
<evidence type="ECO:0000313" key="5">
    <source>
        <dbReference type="EMBL" id="KRM13727.1"/>
    </source>
</evidence>
<reference evidence="5 6" key="1">
    <citation type="journal article" date="2015" name="Genome Announc.">
        <title>Expanding the biotechnology potential of lactobacilli through comparative genomics of 213 strains and associated genera.</title>
        <authorList>
            <person name="Sun Z."/>
            <person name="Harris H.M."/>
            <person name="McCann A."/>
            <person name="Guo C."/>
            <person name="Argimon S."/>
            <person name="Zhang W."/>
            <person name="Yang X."/>
            <person name="Jeffery I.B."/>
            <person name="Cooney J.C."/>
            <person name="Kagawa T.F."/>
            <person name="Liu W."/>
            <person name="Song Y."/>
            <person name="Salvetti E."/>
            <person name="Wrobel A."/>
            <person name="Rasinkangas P."/>
            <person name="Parkhill J."/>
            <person name="Rea M.C."/>
            <person name="O'Sullivan O."/>
            <person name="Ritari J."/>
            <person name="Douillard F.P."/>
            <person name="Paul Ross R."/>
            <person name="Yang R."/>
            <person name="Briner A.E."/>
            <person name="Felis G.E."/>
            <person name="de Vos W.M."/>
            <person name="Barrangou R."/>
            <person name="Klaenhammer T.R."/>
            <person name="Caufield P.W."/>
            <person name="Cui Y."/>
            <person name="Zhang H."/>
            <person name="O'Toole P.W."/>
        </authorList>
    </citation>
    <scope>NUCLEOTIDE SEQUENCE [LARGE SCALE GENOMIC DNA]</scope>
    <source>
        <strain evidence="5 6">DSM 17758</strain>
    </source>
</reference>
<keyword evidence="1" id="KW-0813">Transport</keyword>
<dbReference type="InterPro" id="IPR017871">
    <property type="entry name" value="ABC_transporter-like_CS"/>
</dbReference>
<evidence type="ECO:0000259" key="4">
    <source>
        <dbReference type="PROSITE" id="PS50893"/>
    </source>
</evidence>
<dbReference type="Pfam" id="PF13732">
    <property type="entry name" value="DrrA1-3_C"/>
    <property type="match status" value="1"/>
</dbReference>
<dbReference type="SUPFAM" id="SSF52540">
    <property type="entry name" value="P-loop containing nucleoside triphosphate hydrolases"/>
    <property type="match status" value="1"/>
</dbReference>
<feature type="domain" description="ABC transporter" evidence="4">
    <location>
        <begin position="5"/>
        <end position="233"/>
    </location>
</feature>
<dbReference type="InterPro" id="IPR025302">
    <property type="entry name" value="DrrA1/2-like_C"/>
</dbReference>
<proteinExistence type="predicted"/>
<dbReference type="PATRIC" id="fig|1423735.3.peg.930"/>
<sequence length="308" mass="33389">MTTIIKIDQIKKRFGKQQVLNHVSLSVEQGTIYSLLGANGAGKSTLLKIMTGLLPADGGDVEIEHHHLPKDLLTIQRRFSYSGQQSSIDDVLTGMENLTLVAKLRHLPQSKVVAQDLLARFSLTDAANKAAGSYSGGMARRLDLAMSLVGDPEIIFLDEPTTGLDPASRNDLWTMIRELKAKGKTIFLTTQYIEEADQLADRIGFLRDGEIIATGTPAEMKQLAGAEKLKLIFKNDADSLVAQKILETAQVTVLDPVTLVVTLSAGNHQSLAILKQLADAEVPIDNFGLVSPTLDDVFMKLTKGVTQG</sequence>
<dbReference type="SMART" id="SM00382">
    <property type="entry name" value="AAA"/>
    <property type="match status" value="1"/>
</dbReference>
<dbReference type="OrthoDB" id="9804819at2"/>
<dbReference type="PROSITE" id="PS00211">
    <property type="entry name" value="ABC_TRANSPORTER_1"/>
    <property type="match status" value="1"/>
</dbReference>
<keyword evidence="3 5" id="KW-0067">ATP-binding</keyword>
<dbReference type="GO" id="GO:0016887">
    <property type="term" value="F:ATP hydrolysis activity"/>
    <property type="evidence" value="ECO:0007669"/>
    <property type="project" value="InterPro"/>
</dbReference>
<dbReference type="InterPro" id="IPR027417">
    <property type="entry name" value="P-loop_NTPase"/>
</dbReference>
<protein>
    <submittedName>
        <fullName evidence="5">ABC transporter, ATP-binding protein</fullName>
    </submittedName>
</protein>
<dbReference type="PROSITE" id="PS50893">
    <property type="entry name" value="ABC_TRANSPORTER_2"/>
    <property type="match status" value="1"/>
</dbReference>
<evidence type="ECO:0000256" key="3">
    <source>
        <dbReference type="ARBA" id="ARBA00022840"/>
    </source>
</evidence>
<dbReference type="InterPro" id="IPR003593">
    <property type="entry name" value="AAA+_ATPase"/>
</dbReference>
<dbReference type="Proteomes" id="UP000051315">
    <property type="component" value="Unassembled WGS sequence"/>
</dbReference>
<dbReference type="AlphaFoldDB" id="A0A0R1W874"/>
<evidence type="ECO:0000256" key="2">
    <source>
        <dbReference type="ARBA" id="ARBA00022741"/>
    </source>
</evidence>
<dbReference type="Pfam" id="PF00005">
    <property type="entry name" value="ABC_tran"/>
    <property type="match status" value="1"/>
</dbReference>
<organism evidence="5 6">
    <name type="scientific">Lapidilactobacillus concavus DSM 17758</name>
    <dbReference type="NCBI Taxonomy" id="1423735"/>
    <lineage>
        <taxon>Bacteria</taxon>
        <taxon>Bacillati</taxon>
        <taxon>Bacillota</taxon>
        <taxon>Bacilli</taxon>
        <taxon>Lactobacillales</taxon>
        <taxon>Lactobacillaceae</taxon>
        <taxon>Lapidilactobacillus</taxon>
    </lineage>
</organism>
<dbReference type="PANTHER" id="PTHR42711:SF19">
    <property type="entry name" value="DOXORUBICIN RESISTANCE ATP-BINDING PROTEIN DRRA"/>
    <property type="match status" value="1"/>
</dbReference>
<dbReference type="PANTHER" id="PTHR42711">
    <property type="entry name" value="ABC TRANSPORTER ATP-BINDING PROTEIN"/>
    <property type="match status" value="1"/>
</dbReference>
<dbReference type="RefSeq" id="WP_057822842.1">
    <property type="nucleotide sequence ID" value="NZ_AZFX01000003.1"/>
</dbReference>
<evidence type="ECO:0000313" key="6">
    <source>
        <dbReference type="Proteomes" id="UP000051315"/>
    </source>
</evidence>